<feature type="signal peptide" evidence="1">
    <location>
        <begin position="1"/>
        <end position="23"/>
    </location>
</feature>
<evidence type="ECO:0000256" key="1">
    <source>
        <dbReference type="SAM" id="SignalP"/>
    </source>
</evidence>
<feature type="chain" id="PRO_5007459144" evidence="1">
    <location>
        <begin position="24"/>
        <end position="208"/>
    </location>
</feature>
<proteinExistence type="predicted"/>
<keyword evidence="1" id="KW-0732">Signal</keyword>
<accession>A0A133S1L3</accession>
<comment type="caution">
    <text evidence="2">The sequence shown here is derived from an EMBL/GenBank/DDBJ whole genome shotgun (WGS) entry which is preliminary data.</text>
</comment>
<reference evidence="2 3" key="1">
    <citation type="submission" date="2016-01" db="EMBL/GenBank/DDBJ databases">
        <authorList>
            <person name="Oliw E.H."/>
        </authorList>
    </citation>
    <scope>NUCLEOTIDE SEQUENCE [LARGE SCALE GENOMIC DNA]</scope>
    <source>
        <strain evidence="2 3">CMW7756B</strain>
    </source>
</reference>
<dbReference type="RefSeq" id="WP_060807890.1">
    <property type="nucleotide sequence ID" value="NZ_KQ958122.1"/>
</dbReference>
<organism evidence="2">
    <name type="scientific">Veillonella atypica</name>
    <dbReference type="NCBI Taxonomy" id="39777"/>
    <lineage>
        <taxon>Bacteria</taxon>
        <taxon>Bacillati</taxon>
        <taxon>Bacillota</taxon>
        <taxon>Negativicutes</taxon>
        <taxon>Veillonellales</taxon>
        <taxon>Veillonellaceae</taxon>
        <taxon>Veillonella</taxon>
    </lineage>
</organism>
<dbReference type="EMBL" id="LRQT01000096">
    <property type="protein sequence ID" value="KXA62238.1"/>
    <property type="molecule type" value="Genomic_DNA"/>
</dbReference>
<dbReference type="PATRIC" id="fig|39777.7.peg.1676"/>
<protein>
    <submittedName>
        <fullName evidence="2">Uncharacterized protein</fullName>
    </submittedName>
</protein>
<dbReference type="AlphaFoldDB" id="A0A133S1L3"/>
<evidence type="ECO:0000313" key="3">
    <source>
        <dbReference type="Proteomes" id="UP000070226"/>
    </source>
</evidence>
<sequence length="208" mass="21950">MKSMIALALAGVVAMSTPVLVDAANINASKYAAAYGTYNGMKLNEGVTIYANAPKALFAGAGKTDVKTALMQAGASRAEVYTLNVKRENEMNYAVFANVVVGGKHNLVNTKHVSTDASDVGNLVASINGGKAAELGQYQVVTPLAKHNKAYVGALKYTSKDNNNSYNEILHVAVSESKYEGPSVRFIAIDEESDAKVFPRGSNLLTGK</sequence>
<dbReference type="Proteomes" id="UP000070226">
    <property type="component" value="Unassembled WGS sequence"/>
</dbReference>
<evidence type="ECO:0000313" key="2">
    <source>
        <dbReference type="EMBL" id="KXA62238.1"/>
    </source>
</evidence>
<gene>
    <name evidence="2" type="ORF">HMPREF3233_01712</name>
</gene>
<name>A0A133S1L3_9FIRM</name>
<dbReference type="STRING" id="39777.B7L28_06375"/>